<dbReference type="OrthoDB" id="92887at2"/>
<evidence type="ECO:0000256" key="6">
    <source>
        <dbReference type="SAM" id="Phobius"/>
    </source>
</evidence>
<sequence length="238" mass="26043">MRALNPAYKLLTLIIASLMLSVTYNTRLDLVVAGCCLVVTLCTPRVDRKFLFISLTPFLIAAFGMFMTGLLFPSQAAAQGVETAVFGQRVIYASSLKSACQLAARVLAFGGLGMLFAFTTEPMELIMSLMQQFHLPPKFAYGILAAYHFFPVVRSEFGTVGVALRVRGVKATPFSPKRILPMLVHALERSQSLAMAMESRGFQNDAPRAVAFRVRFGWADIAFLIGLPAALLVGLWLL</sequence>
<feature type="transmembrane region" description="Helical" evidence="6">
    <location>
        <begin position="51"/>
        <end position="72"/>
    </location>
</feature>
<organism evidence="8 9">
    <name type="scientific">Allofournierella massiliensis</name>
    <dbReference type="NCBI Taxonomy" id="1650663"/>
    <lineage>
        <taxon>Bacteria</taxon>
        <taxon>Bacillati</taxon>
        <taxon>Bacillota</taxon>
        <taxon>Clostridia</taxon>
        <taxon>Eubacteriales</taxon>
        <taxon>Oscillospiraceae</taxon>
        <taxon>Allofournierella</taxon>
    </lineage>
</organism>
<dbReference type="AlphaFoldDB" id="A0A4R1R059"/>
<dbReference type="PANTHER" id="PTHR34857">
    <property type="entry name" value="SLL0384 PROTEIN"/>
    <property type="match status" value="1"/>
</dbReference>
<reference evidence="7" key="3">
    <citation type="submission" date="2023-06" db="EMBL/GenBank/DDBJ databases">
        <authorList>
            <person name="Zeman M."/>
            <person name="Kubasova T."/>
            <person name="Jahodarova E."/>
            <person name="Nykrynova M."/>
            <person name="Rychlik I."/>
        </authorList>
    </citation>
    <scope>NUCLEOTIDE SEQUENCE</scope>
    <source>
        <strain evidence="7">ET340</strain>
    </source>
</reference>
<evidence type="ECO:0000256" key="5">
    <source>
        <dbReference type="ARBA" id="ARBA00023136"/>
    </source>
</evidence>
<dbReference type="GO" id="GO:0005886">
    <property type="term" value="C:plasma membrane"/>
    <property type="evidence" value="ECO:0007669"/>
    <property type="project" value="UniProtKB-ARBA"/>
</dbReference>
<dbReference type="RefSeq" id="WP_058962903.1">
    <property type="nucleotide sequence ID" value="NZ_CABKVM010000012.1"/>
</dbReference>
<evidence type="ECO:0000256" key="1">
    <source>
        <dbReference type="ARBA" id="ARBA00004141"/>
    </source>
</evidence>
<keyword evidence="5 6" id="KW-0472">Membrane</keyword>
<evidence type="ECO:0000256" key="2">
    <source>
        <dbReference type="ARBA" id="ARBA00022475"/>
    </source>
</evidence>
<dbReference type="EMBL" id="JAUDCL010000046">
    <property type="protein sequence ID" value="MDM8202563.1"/>
    <property type="molecule type" value="Genomic_DNA"/>
</dbReference>
<reference evidence="7 10" key="2">
    <citation type="submission" date="2023-06" db="EMBL/GenBank/DDBJ databases">
        <title>Identification and characterization of horizontal gene transfer across gut microbiota members of farm animals based on homology search.</title>
        <authorList>
            <person name="Schwarzerova J."/>
            <person name="Nykrynova M."/>
            <person name="Jureckova K."/>
            <person name="Cejkova D."/>
            <person name="Rychlik I."/>
        </authorList>
    </citation>
    <scope>NUCLEOTIDE SEQUENCE [LARGE SCALE GENOMIC DNA]</scope>
    <source>
        <strain evidence="7 10">ET340</strain>
    </source>
</reference>
<feature type="transmembrane region" description="Helical" evidence="6">
    <location>
        <begin position="216"/>
        <end position="237"/>
    </location>
</feature>
<dbReference type="GeneID" id="97380230"/>
<evidence type="ECO:0000313" key="8">
    <source>
        <dbReference type="EMBL" id="TCL58664.1"/>
    </source>
</evidence>
<reference evidence="8 9" key="1">
    <citation type="submission" date="2019-03" db="EMBL/GenBank/DDBJ databases">
        <title>Genomic Encyclopedia of Type Strains, Phase IV (KMG-IV): sequencing the most valuable type-strain genomes for metagenomic binning, comparative biology and taxonomic classification.</title>
        <authorList>
            <person name="Goeker M."/>
        </authorList>
    </citation>
    <scope>NUCLEOTIDE SEQUENCE [LARGE SCALE GENOMIC DNA]</scope>
    <source>
        <strain evidence="8 9">DSM 100451</strain>
    </source>
</reference>
<name>A0A4R1R059_9FIRM</name>
<gene>
    <name evidence="8" type="ORF">EDD77_10717</name>
    <name evidence="7" type="ORF">QUW08_14855</name>
</gene>
<dbReference type="InterPro" id="IPR051611">
    <property type="entry name" value="ECF_transporter_component"/>
</dbReference>
<comment type="caution">
    <text evidence="8">The sequence shown here is derived from an EMBL/GenBank/DDBJ whole genome shotgun (WGS) entry which is preliminary data.</text>
</comment>
<keyword evidence="3 6" id="KW-0812">Transmembrane</keyword>
<dbReference type="Proteomes" id="UP000295184">
    <property type="component" value="Unassembled WGS sequence"/>
</dbReference>
<evidence type="ECO:0000256" key="3">
    <source>
        <dbReference type="ARBA" id="ARBA00022692"/>
    </source>
</evidence>
<dbReference type="EMBL" id="SLUM01000007">
    <property type="protein sequence ID" value="TCL58664.1"/>
    <property type="molecule type" value="Genomic_DNA"/>
</dbReference>
<dbReference type="PANTHER" id="PTHR34857:SF2">
    <property type="entry name" value="SLL0384 PROTEIN"/>
    <property type="match status" value="1"/>
</dbReference>
<comment type="subcellular location">
    <subcellularLocation>
        <location evidence="1">Membrane</location>
        <topology evidence="1">Multi-pass membrane protein</topology>
    </subcellularLocation>
</comment>
<dbReference type="InterPro" id="IPR003339">
    <property type="entry name" value="ABC/ECF_trnsptr_transmembrane"/>
</dbReference>
<keyword evidence="10" id="KW-1185">Reference proteome</keyword>
<evidence type="ECO:0000313" key="10">
    <source>
        <dbReference type="Proteomes" id="UP001529380"/>
    </source>
</evidence>
<protein>
    <submittedName>
        <fullName evidence="8">Energy-coupling factor transport system permease protein</fullName>
    </submittedName>
    <submittedName>
        <fullName evidence="7">Energy-coupling factor transporter transmembrane component T</fullName>
    </submittedName>
</protein>
<dbReference type="Proteomes" id="UP001529380">
    <property type="component" value="Unassembled WGS sequence"/>
</dbReference>
<dbReference type="CDD" id="cd16914">
    <property type="entry name" value="EcfT"/>
    <property type="match status" value="1"/>
</dbReference>
<evidence type="ECO:0000256" key="4">
    <source>
        <dbReference type="ARBA" id="ARBA00022989"/>
    </source>
</evidence>
<dbReference type="STRING" id="1650663.GCA_001486665_00375"/>
<keyword evidence="2" id="KW-1003">Cell membrane</keyword>
<dbReference type="Pfam" id="PF02361">
    <property type="entry name" value="CbiQ"/>
    <property type="match status" value="1"/>
</dbReference>
<keyword evidence="4 6" id="KW-1133">Transmembrane helix</keyword>
<evidence type="ECO:0000313" key="7">
    <source>
        <dbReference type="EMBL" id="MDM8202563.1"/>
    </source>
</evidence>
<accession>A0A4R1R059</accession>
<evidence type="ECO:0000313" key="9">
    <source>
        <dbReference type="Proteomes" id="UP000295184"/>
    </source>
</evidence>
<feature type="transmembrane region" description="Helical" evidence="6">
    <location>
        <begin position="102"/>
        <end position="120"/>
    </location>
</feature>
<proteinExistence type="predicted"/>